<dbReference type="KEGG" id="aun:AWM73_06080"/>
<dbReference type="InterPro" id="IPR025660">
    <property type="entry name" value="Pept_his_AS"/>
</dbReference>
<dbReference type="InterPro" id="IPR004134">
    <property type="entry name" value="Peptidase_C1B"/>
</dbReference>
<protein>
    <recommendedName>
        <fullName evidence="4">Aminopeptidase</fullName>
    </recommendedName>
</protein>
<dbReference type="PANTHER" id="PTHR10363">
    <property type="entry name" value="BLEOMYCIN HYDROLASE"/>
    <property type="match status" value="1"/>
</dbReference>
<proteinExistence type="inferred from homology"/>
<dbReference type="InterPro" id="IPR000169">
    <property type="entry name" value="Pept_cys_AS"/>
</dbReference>
<keyword evidence="9" id="KW-1185">Reference proteome</keyword>
<reference evidence="6" key="2">
    <citation type="submission" date="2022-09" db="EMBL/GenBank/DDBJ databases">
        <title>Aerococcus urinae taxonomy study.</title>
        <authorList>
            <person name="Christensen J."/>
            <person name="Senneby E."/>
        </authorList>
    </citation>
    <scope>NUCLEOTIDE SEQUENCE</scope>
    <source>
        <strain evidence="6">NLD-066-U95</strain>
    </source>
</reference>
<evidence type="ECO:0000313" key="9">
    <source>
        <dbReference type="Proteomes" id="UP001069145"/>
    </source>
</evidence>
<evidence type="ECO:0000313" key="8">
    <source>
        <dbReference type="Proteomes" id="UP000594771"/>
    </source>
</evidence>
<gene>
    <name evidence="7" type="ORF">I6G68_03960</name>
    <name evidence="6" type="ORF">ODY43_08395</name>
</gene>
<evidence type="ECO:0000256" key="3">
    <source>
        <dbReference type="ARBA" id="ARBA00022807"/>
    </source>
</evidence>
<keyword evidence="3 4" id="KW-0788">Thiol protease</keyword>
<dbReference type="Gene3D" id="3.90.70.10">
    <property type="entry name" value="Cysteine proteinases"/>
    <property type="match status" value="1"/>
</dbReference>
<evidence type="ECO:0000256" key="4">
    <source>
        <dbReference type="PIRNR" id="PIRNR005700"/>
    </source>
</evidence>
<keyword evidence="2 4" id="KW-0378">Hydrolase</keyword>
<dbReference type="PROSITE" id="PS00139">
    <property type="entry name" value="THIOL_PROTEASE_CYS"/>
    <property type="match status" value="1"/>
</dbReference>
<dbReference type="CDD" id="cd00585">
    <property type="entry name" value="Peptidase_C1B"/>
    <property type="match status" value="1"/>
</dbReference>
<reference evidence="7 8" key="1">
    <citation type="submission" date="2020-12" db="EMBL/GenBank/DDBJ databases">
        <title>FDA dAtabase for Regulatory Grade micrObial Sequences (FDA-ARGOS): Supporting development and validation of Infectious Disease Dx tests.</title>
        <authorList>
            <person name="Sproer C."/>
            <person name="Gronow S."/>
            <person name="Severitt S."/>
            <person name="Schroder I."/>
            <person name="Tallon L."/>
            <person name="Sadzewicz L."/>
            <person name="Zhao X."/>
            <person name="Boylan J."/>
            <person name="Ott S."/>
            <person name="Bowen H."/>
            <person name="Vavikolanu K."/>
            <person name="Mehta A."/>
            <person name="Aluvathingal J."/>
            <person name="Nadendla S."/>
            <person name="Lowell S."/>
            <person name="Myers T."/>
            <person name="Yan Y."/>
            <person name="Sichtig H."/>
        </authorList>
    </citation>
    <scope>NUCLEOTIDE SEQUENCE [LARGE SCALE GENOMIC DNA]</scope>
    <source>
        <strain evidence="7 8">FDAARGOS_911</strain>
    </source>
</reference>
<dbReference type="EMBL" id="JAOTML010000011">
    <property type="protein sequence ID" value="MCY3053996.1"/>
    <property type="molecule type" value="Genomic_DNA"/>
</dbReference>
<evidence type="ECO:0000313" key="6">
    <source>
        <dbReference type="EMBL" id="MCY3053996.1"/>
    </source>
</evidence>
<dbReference type="InterPro" id="IPR038765">
    <property type="entry name" value="Papain-like_cys_pep_sf"/>
</dbReference>
<dbReference type="EMBL" id="CP065662">
    <property type="protein sequence ID" value="QPS02222.1"/>
    <property type="molecule type" value="Genomic_DNA"/>
</dbReference>
<dbReference type="GO" id="GO:0009636">
    <property type="term" value="P:response to toxic substance"/>
    <property type="evidence" value="ECO:0007669"/>
    <property type="project" value="TreeGrafter"/>
</dbReference>
<feature type="active site" evidence="5">
    <location>
        <position position="383"/>
    </location>
</feature>
<dbReference type="PANTHER" id="PTHR10363:SF2">
    <property type="entry name" value="BLEOMYCIN HYDROLASE"/>
    <property type="match status" value="1"/>
</dbReference>
<dbReference type="Proteomes" id="UP001069145">
    <property type="component" value="Unassembled WGS sequence"/>
</dbReference>
<evidence type="ECO:0000256" key="5">
    <source>
        <dbReference type="PIRSR" id="PIRSR005700-1"/>
    </source>
</evidence>
<name>A0A120I9V6_9LACT</name>
<dbReference type="OrthoDB" id="1111399at2"/>
<dbReference type="GO" id="GO:0070005">
    <property type="term" value="F:cysteine-type aminopeptidase activity"/>
    <property type="evidence" value="ECO:0007669"/>
    <property type="project" value="InterPro"/>
</dbReference>
<comment type="similarity">
    <text evidence="4">Belongs to the peptidase C1 family.</text>
</comment>
<evidence type="ECO:0000256" key="1">
    <source>
        <dbReference type="ARBA" id="ARBA00022670"/>
    </source>
</evidence>
<feature type="active site" evidence="5">
    <location>
        <position position="67"/>
    </location>
</feature>
<organism evidence="7 8">
    <name type="scientific">Aerococcus urinae</name>
    <dbReference type="NCBI Taxonomy" id="1376"/>
    <lineage>
        <taxon>Bacteria</taxon>
        <taxon>Bacillati</taxon>
        <taxon>Bacillota</taxon>
        <taxon>Bacilli</taxon>
        <taxon>Lactobacillales</taxon>
        <taxon>Aerococcaceae</taxon>
        <taxon>Aerococcus</taxon>
    </lineage>
</organism>
<dbReference type="Pfam" id="PF03051">
    <property type="entry name" value="Peptidase_C1_2"/>
    <property type="match status" value="1"/>
</dbReference>
<evidence type="ECO:0000256" key="2">
    <source>
        <dbReference type="ARBA" id="ARBA00022801"/>
    </source>
</evidence>
<dbReference type="PIRSF" id="PIRSF005700">
    <property type="entry name" value="PepC"/>
    <property type="match status" value="1"/>
</dbReference>
<dbReference type="GO" id="GO:0043418">
    <property type="term" value="P:homocysteine catabolic process"/>
    <property type="evidence" value="ECO:0007669"/>
    <property type="project" value="TreeGrafter"/>
</dbReference>
<keyword evidence="4" id="KW-0031">Aminopeptidase</keyword>
<dbReference type="RefSeq" id="WP_060778541.1">
    <property type="nucleotide sequence ID" value="NZ_CAJHLF010000005.1"/>
</dbReference>
<dbReference type="GeneID" id="35768294"/>
<dbReference type="AlphaFoldDB" id="A0A120I9V6"/>
<keyword evidence="1 4" id="KW-0645">Protease</keyword>
<dbReference type="SUPFAM" id="SSF54001">
    <property type="entry name" value="Cysteine proteinases"/>
    <property type="match status" value="1"/>
</dbReference>
<dbReference type="Proteomes" id="UP000594771">
    <property type="component" value="Chromosome"/>
</dbReference>
<dbReference type="GO" id="GO:0006508">
    <property type="term" value="P:proteolysis"/>
    <property type="evidence" value="ECO:0007669"/>
    <property type="project" value="UniProtKB-KW"/>
</dbReference>
<sequence>MINQELIQQFHEKYHSDPKNSASEHAIREVGINKASVNYQVRQEHDFKFSEETKRGKITNQKQSGRCWMFAALNTARVSTMEKLNLETFEFSQSYTLFWDKLEKANFFLTSIIDTVDEAQDSRLVWHLLQTPCEDGGQWEMFADILKKYGSVPKEVMPETFHSSNTHLLDEVLETKLREFAARLRQMHEAGKSKADLEAKRDEQLYFIYNVLVKALGEVPSQFTYQYRDKDDQFHRIEDITPQEFFQKYTNLEVNDMVSLLNAPTADKPYHKTYTVDYLGSIVEGEPIKYLNVPIEALKDAAIKAIKDGYPVWFGSDVGKMSERELGLMDTKMYRYQDTLGENYTLNKAERLDYSVSLLTHAMVLVGVNLDKEGKPTHWKVENSWGKKVGDEGIFSMSDDWFDEYTFQITVPSRYVDEKLLEEYQQEPVHLKPWDPMGSLAKVH</sequence>
<dbReference type="GO" id="GO:0005737">
    <property type="term" value="C:cytoplasm"/>
    <property type="evidence" value="ECO:0007669"/>
    <property type="project" value="TreeGrafter"/>
</dbReference>
<evidence type="ECO:0000313" key="7">
    <source>
        <dbReference type="EMBL" id="QPS02222.1"/>
    </source>
</evidence>
<accession>A0A120I9V6</accession>
<feature type="active site" evidence="5">
    <location>
        <position position="361"/>
    </location>
</feature>
<dbReference type="PROSITE" id="PS00639">
    <property type="entry name" value="THIOL_PROTEASE_HIS"/>
    <property type="match status" value="1"/>
</dbReference>